<dbReference type="InterPro" id="IPR000639">
    <property type="entry name" value="Epox_hydrolase-like"/>
</dbReference>
<dbReference type="RefSeq" id="WP_188739119.1">
    <property type="nucleotide sequence ID" value="NZ_BMII01000014.1"/>
</dbReference>
<evidence type="ECO:0000313" key="3">
    <source>
        <dbReference type="Proteomes" id="UP000617555"/>
    </source>
</evidence>
<dbReference type="PRINTS" id="PR00412">
    <property type="entry name" value="EPOXHYDRLASE"/>
</dbReference>
<name>A0ABQ1J4M4_9GAMM</name>
<evidence type="ECO:0000259" key="1">
    <source>
        <dbReference type="Pfam" id="PF00561"/>
    </source>
</evidence>
<dbReference type="SUPFAM" id="SSF53474">
    <property type="entry name" value="alpha/beta-Hydrolases"/>
    <property type="match status" value="1"/>
</dbReference>
<dbReference type="Gene3D" id="3.40.50.1820">
    <property type="entry name" value="alpha/beta hydrolase"/>
    <property type="match status" value="1"/>
</dbReference>
<comment type="caution">
    <text evidence="2">The sequence shown here is derived from an EMBL/GenBank/DDBJ whole genome shotgun (WGS) entry which is preliminary data.</text>
</comment>
<dbReference type="InterPro" id="IPR029058">
    <property type="entry name" value="AB_hydrolase_fold"/>
</dbReference>
<dbReference type="PRINTS" id="PR00111">
    <property type="entry name" value="ABHYDROLASE"/>
</dbReference>
<dbReference type="PANTHER" id="PTHR43798">
    <property type="entry name" value="MONOACYLGLYCEROL LIPASE"/>
    <property type="match status" value="1"/>
</dbReference>
<dbReference type="PANTHER" id="PTHR43798:SF29">
    <property type="entry name" value="AB HYDROLASE-1 DOMAIN-CONTAINING PROTEIN"/>
    <property type="match status" value="1"/>
</dbReference>
<reference evidence="3" key="1">
    <citation type="journal article" date="2019" name="Int. J. Syst. Evol. Microbiol.">
        <title>The Global Catalogue of Microorganisms (GCM) 10K type strain sequencing project: providing services to taxonomists for standard genome sequencing and annotation.</title>
        <authorList>
            <consortium name="The Broad Institute Genomics Platform"/>
            <consortium name="The Broad Institute Genome Sequencing Center for Infectious Disease"/>
            <person name="Wu L."/>
            <person name="Ma J."/>
        </authorList>
    </citation>
    <scope>NUCLEOTIDE SEQUENCE [LARGE SCALE GENOMIC DNA]</scope>
    <source>
        <strain evidence="3">CGMCC 1.15339</strain>
    </source>
</reference>
<protein>
    <submittedName>
        <fullName evidence="2">2-succinyl-6-hydroxy-2, 4-cyclohexadiene-1-carboxylate synthase</fullName>
    </submittedName>
</protein>
<evidence type="ECO:0000313" key="2">
    <source>
        <dbReference type="EMBL" id="GGB58542.1"/>
    </source>
</evidence>
<dbReference type="Proteomes" id="UP000617555">
    <property type="component" value="Unassembled WGS sequence"/>
</dbReference>
<dbReference type="EMBL" id="BMII01000014">
    <property type="protein sequence ID" value="GGB58542.1"/>
    <property type="molecule type" value="Genomic_DNA"/>
</dbReference>
<dbReference type="InterPro" id="IPR000073">
    <property type="entry name" value="AB_hydrolase_1"/>
</dbReference>
<accession>A0ABQ1J4M4</accession>
<organism evidence="2 3">
    <name type="scientific">Shewanella inventionis</name>
    <dbReference type="NCBI Taxonomy" id="1738770"/>
    <lineage>
        <taxon>Bacteria</taxon>
        <taxon>Pseudomonadati</taxon>
        <taxon>Pseudomonadota</taxon>
        <taxon>Gammaproteobacteria</taxon>
        <taxon>Alteromonadales</taxon>
        <taxon>Shewanellaceae</taxon>
        <taxon>Shewanella</taxon>
    </lineage>
</organism>
<keyword evidence="3" id="KW-1185">Reference proteome</keyword>
<proteinExistence type="predicted"/>
<feature type="domain" description="AB hydrolase-1" evidence="1">
    <location>
        <begin position="24"/>
        <end position="265"/>
    </location>
</feature>
<dbReference type="Pfam" id="PF00561">
    <property type="entry name" value="Abhydrolase_1"/>
    <property type="match status" value="1"/>
</dbReference>
<gene>
    <name evidence="2" type="ORF">GCM10011607_18950</name>
</gene>
<dbReference type="InterPro" id="IPR050266">
    <property type="entry name" value="AB_hydrolase_sf"/>
</dbReference>
<sequence length="282" mass="30698">MPTLSPSIIIDGQPLHYIDQGKGPVVVFCHGLLANAQMWQAQLDALSAQYRCIALDFWGHGQTKNIPTNCENLQDVAAHVLSLLDALNIKNVALVGHGSGGAIAAEMALIAPARIKALVMLNSFVGFEPQVNCVKYQGFMAQVANNQAIPAELATSITELFFSKHANELSQHNTDLALAITQFNQQLSQISSEQIAPLLKFANMAIFKRDTLESVEALTLPTLIAVGLDGYLRTALESYLMHDSIDGSQLLHIDNAGHLANIEKATNFNQHVIEFLNKVNFN</sequence>